<feature type="domain" description="Glycoside hydrolase family 3 N-terminal" evidence="7">
    <location>
        <begin position="221"/>
        <end position="458"/>
    </location>
</feature>
<keyword evidence="5 9" id="KW-0378">Hydrolase</keyword>
<dbReference type="InterPro" id="IPR036881">
    <property type="entry name" value="Glyco_hydro_3_C_sf"/>
</dbReference>
<gene>
    <name evidence="9" type="ORF">RT717_09765</name>
</gene>
<dbReference type="PANTHER" id="PTHR30620:SF16">
    <property type="entry name" value="LYSOSOMAL BETA GLUCOSIDASE"/>
    <property type="match status" value="1"/>
</dbReference>
<dbReference type="InterPro" id="IPR036962">
    <property type="entry name" value="Glyco_hydro_3_N_sf"/>
</dbReference>
<evidence type="ECO:0000256" key="5">
    <source>
        <dbReference type="ARBA" id="ARBA00022801"/>
    </source>
</evidence>
<accession>A0ABZ0IWB8</accession>
<evidence type="ECO:0000256" key="4">
    <source>
        <dbReference type="ARBA" id="ARBA00022729"/>
    </source>
</evidence>
<reference evidence="9 10" key="1">
    <citation type="journal article" date="2023" name="Microbiol. Resour. Announc.">
        <title>Complete Genome Sequence of Imperialibacter roseus strain P4T.</title>
        <authorList>
            <person name="Tizabi D.R."/>
            <person name="Bachvaroff T."/>
            <person name="Hill R.T."/>
        </authorList>
    </citation>
    <scope>NUCLEOTIDE SEQUENCE [LARGE SCALE GENOMIC DNA]</scope>
    <source>
        <strain evidence="9 10">P4T</strain>
    </source>
</reference>
<dbReference type="EMBL" id="CP136051">
    <property type="protein sequence ID" value="WOK08921.1"/>
    <property type="molecule type" value="Genomic_DNA"/>
</dbReference>
<comment type="similarity">
    <text evidence="2">Belongs to the glycosyl hydrolase 3 family.</text>
</comment>
<evidence type="ECO:0000256" key="3">
    <source>
        <dbReference type="ARBA" id="ARBA00012744"/>
    </source>
</evidence>
<evidence type="ECO:0000256" key="1">
    <source>
        <dbReference type="ARBA" id="ARBA00000448"/>
    </source>
</evidence>
<keyword evidence="4" id="KW-0732">Signal</keyword>
<dbReference type="SUPFAM" id="SSF52279">
    <property type="entry name" value="Beta-D-glucan exohydrolase, C-terminal domain"/>
    <property type="match status" value="1"/>
</dbReference>
<dbReference type="PANTHER" id="PTHR30620">
    <property type="entry name" value="PERIPLASMIC BETA-GLUCOSIDASE-RELATED"/>
    <property type="match status" value="1"/>
</dbReference>
<organism evidence="9 10">
    <name type="scientific">Imperialibacter roseus</name>
    <dbReference type="NCBI Taxonomy" id="1324217"/>
    <lineage>
        <taxon>Bacteria</taxon>
        <taxon>Pseudomonadati</taxon>
        <taxon>Bacteroidota</taxon>
        <taxon>Cytophagia</taxon>
        <taxon>Cytophagales</taxon>
        <taxon>Flammeovirgaceae</taxon>
        <taxon>Imperialibacter</taxon>
    </lineage>
</organism>
<name>A0ABZ0IWB8_9BACT</name>
<evidence type="ECO:0000259" key="7">
    <source>
        <dbReference type="Pfam" id="PF00933"/>
    </source>
</evidence>
<proteinExistence type="inferred from homology"/>
<keyword evidence="6" id="KW-0326">Glycosidase</keyword>
<dbReference type="Pfam" id="PF00933">
    <property type="entry name" value="Glyco_hydro_3"/>
    <property type="match status" value="1"/>
</dbReference>
<dbReference type="InterPro" id="IPR002772">
    <property type="entry name" value="Glyco_hydro_3_C"/>
</dbReference>
<sequence length="694" mass="75737">MKSINALIRKTSIRFDVGAVASSTSVLLGLATFLLASCTEKSSFVQPKLGTRSAQLIEVDGFQFKDLNKNGTLDKYEDWRLTPEERSLDLLAKMSVEEKAGFMAINSLSMLGSRKAKISEGKYQASDLDEGQVKDDRPAGAGNFIGAMNEVTSTTQRIKEFHNRHFILRLNESAGVIAEWNNKLQELCESEPLGILAIITSNPRNHISSNASVGTALNASVFTAWPGELGLSATRDLALIREFASDSRQEWLAAGIRKGYMYMADLSTEPRWSRVDGTFGENPEWVAQVIKEIVIGFQGTKLDTNSIALTMKHFPGGGSGKGGQDSHFDWGKEQVYPGGRFYDNLLPFQAAIDAGTSAIMPYYSLPKGTEFEEVGYSYNKAVITGVLREKMGFSGIINTDTGPITRMVWGVEDLSIHERYKKALEAGSNIISGVSDPADLLEVINKGMVDMSLIDNSVLLLLKEKFTLGLFENPYVDVAAAEATVGSDRFREKAAVALRKSIVMLRNENSTLPVKAGTKIYVETLQSPGRGEEEGSTNFMMEADGNHEVEFVTTLAEADLAIQWIIPSNSVFNSDGAPISVSLSKKGIDVGHIKEVIGTVPTILVIDYTNPWVIDEIYNDTNKGNVVGVFATFGTTPEALLDVITGKFNPAGKMPFSTPVSDEAVENNLEDVPGYLEADGYALFNYDEGLSYKK</sequence>
<dbReference type="InterPro" id="IPR051915">
    <property type="entry name" value="Cellulose_Degrad_GH3"/>
</dbReference>
<dbReference type="Pfam" id="PF01915">
    <property type="entry name" value="Glyco_hydro_3_C"/>
    <property type="match status" value="1"/>
</dbReference>
<dbReference type="SUPFAM" id="SSF51445">
    <property type="entry name" value="(Trans)glycosidases"/>
    <property type="match status" value="1"/>
</dbReference>
<dbReference type="EC" id="3.2.1.21" evidence="3"/>
<evidence type="ECO:0000259" key="8">
    <source>
        <dbReference type="Pfam" id="PF01915"/>
    </source>
</evidence>
<dbReference type="PRINTS" id="PR00133">
    <property type="entry name" value="GLHYDRLASE3"/>
</dbReference>
<keyword evidence="10" id="KW-1185">Reference proteome</keyword>
<comment type="catalytic activity">
    <reaction evidence="1">
        <text>Hydrolysis of terminal, non-reducing beta-D-glucosyl residues with release of beta-D-glucose.</text>
        <dbReference type="EC" id="3.2.1.21"/>
    </reaction>
</comment>
<evidence type="ECO:0000256" key="2">
    <source>
        <dbReference type="ARBA" id="ARBA00005336"/>
    </source>
</evidence>
<dbReference type="Gene3D" id="3.40.50.1700">
    <property type="entry name" value="Glycoside hydrolase family 3 C-terminal domain"/>
    <property type="match status" value="1"/>
</dbReference>
<protein>
    <recommendedName>
        <fullName evidence="3">beta-glucosidase</fullName>
        <ecNumber evidence="3">3.2.1.21</ecNumber>
    </recommendedName>
</protein>
<dbReference type="RefSeq" id="WP_317491550.1">
    <property type="nucleotide sequence ID" value="NZ_CP136051.1"/>
</dbReference>
<dbReference type="InterPro" id="IPR017853">
    <property type="entry name" value="GH"/>
</dbReference>
<evidence type="ECO:0000256" key="6">
    <source>
        <dbReference type="ARBA" id="ARBA00023295"/>
    </source>
</evidence>
<dbReference type="Proteomes" id="UP001302349">
    <property type="component" value="Chromosome"/>
</dbReference>
<dbReference type="Gene3D" id="3.20.20.300">
    <property type="entry name" value="Glycoside hydrolase, family 3, N-terminal domain"/>
    <property type="match status" value="1"/>
</dbReference>
<dbReference type="GO" id="GO:0016787">
    <property type="term" value="F:hydrolase activity"/>
    <property type="evidence" value="ECO:0007669"/>
    <property type="project" value="UniProtKB-KW"/>
</dbReference>
<feature type="domain" description="Glycoside hydrolase family 3 C-terminal" evidence="8">
    <location>
        <begin position="502"/>
        <end position="692"/>
    </location>
</feature>
<dbReference type="InterPro" id="IPR001764">
    <property type="entry name" value="Glyco_hydro_3_N"/>
</dbReference>
<evidence type="ECO:0000313" key="9">
    <source>
        <dbReference type="EMBL" id="WOK08921.1"/>
    </source>
</evidence>
<evidence type="ECO:0000313" key="10">
    <source>
        <dbReference type="Proteomes" id="UP001302349"/>
    </source>
</evidence>